<dbReference type="PROSITE" id="PS00632">
    <property type="entry name" value="RIBOSOMAL_S4"/>
    <property type="match status" value="1"/>
</dbReference>
<dbReference type="Proteomes" id="UP000510821">
    <property type="component" value="Chromosome"/>
</dbReference>
<dbReference type="CDD" id="cd00165">
    <property type="entry name" value="S4"/>
    <property type="match status" value="1"/>
</dbReference>
<dbReference type="InterPro" id="IPR005710">
    <property type="entry name" value="Ribosomal_uS4_euk/arc"/>
</dbReference>
<organism evidence="8 9">
    <name type="scientific">Fermentimicrarchaeum limneticum</name>
    <dbReference type="NCBI Taxonomy" id="2795018"/>
    <lineage>
        <taxon>Archaea</taxon>
        <taxon>Candidatus Micrarchaeota</taxon>
        <taxon>Candidatus Fermentimicrarchaeales</taxon>
        <taxon>Candidatus Fermentimicrarchaeaceae</taxon>
        <taxon>Candidatus Fermentimicrarchaeum</taxon>
    </lineage>
</organism>
<dbReference type="PANTHER" id="PTHR11831:SF5">
    <property type="entry name" value="40S RIBOSOMAL PROTEIN S9"/>
    <property type="match status" value="1"/>
</dbReference>
<dbReference type="GO" id="GO:0006412">
    <property type="term" value="P:translation"/>
    <property type="evidence" value="ECO:0007669"/>
    <property type="project" value="UniProtKB-UniRule"/>
</dbReference>
<keyword evidence="4 6" id="KW-0689">Ribosomal protein</keyword>
<dbReference type="PANTHER" id="PTHR11831">
    <property type="entry name" value="30S 40S RIBOSOMAL PROTEIN"/>
    <property type="match status" value="1"/>
</dbReference>
<comment type="function">
    <text evidence="6">One of the primary rRNA binding proteins, it binds directly to 16S rRNA where it nucleates assembly of the body of the 30S subunit.</text>
</comment>
<keyword evidence="2 6" id="KW-0699">rRNA-binding</keyword>
<reference evidence="9" key="1">
    <citation type="submission" date="2020-07" db="EMBL/GenBank/DDBJ databases">
        <title>Metabolic diversity and evolutionary history of the archaeal phylum ###Micrarchaeota### uncovered from a freshwater lake metagenome.</title>
        <authorList>
            <person name="Kadnikov V.V."/>
            <person name="Savvichev A.S."/>
            <person name="Mardanov A.V."/>
            <person name="Beletsky A.V."/>
            <person name="Chupakov A.V."/>
            <person name="Kokryatskaya N.M."/>
            <person name="Pimenov N.V."/>
            <person name="Ravin N.V."/>
        </authorList>
    </citation>
    <scope>NUCLEOTIDE SEQUENCE [LARGE SCALE GENOMIC DNA]</scope>
</reference>
<evidence type="ECO:0000313" key="9">
    <source>
        <dbReference type="Proteomes" id="UP000510821"/>
    </source>
</evidence>
<dbReference type="SUPFAM" id="SSF55174">
    <property type="entry name" value="Alpha-L RNA-binding motif"/>
    <property type="match status" value="1"/>
</dbReference>
<protein>
    <recommendedName>
        <fullName evidence="6">Small ribosomal subunit protein uS4</fullName>
    </recommendedName>
</protein>
<proteinExistence type="inferred from homology"/>
<dbReference type="GO" id="GO:0015935">
    <property type="term" value="C:small ribosomal subunit"/>
    <property type="evidence" value="ECO:0007669"/>
    <property type="project" value="InterPro"/>
</dbReference>
<accession>A0A7D6BNZ2</accession>
<dbReference type="InterPro" id="IPR022801">
    <property type="entry name" value="Ribosomal_uS4"/>
</dbReference>
<gene>
    <name evidence="6" type="primary">rps4</name>
    <name evidence="8" type="ORF">Sv326_0847</name>
</gene>
<evidence type="ECO:0000313" key="8">
    <source>
        <dbReference type="EMBL" id="QLJ53022.1"/>
    </source>
</evidence>
<dbReference type="HAMAP" id="MF_01306_A">
    <property type="entry name" value="Ribosomal_uS4_A"/>
    <property type="match status" value="1"/>
</dbReference>
<dbReference type="GO" id="GO:0003735">
    <property type="term" value="F:structural constituent of ribosome"/>
    <property type="evidence" value="ECO:0007669"/>
    <property type="project" value="InterPro"/>
</dbReference>
<keyword evidence="3 6" id="KW-0694">RNA-binding</keyword>
<evidence type="ECO:0000256" key="4">
    <source>
        <dbReference type="ARBA" id="ARBA00022980"/>
    </source>
</evidence>
<dbReference type="GO" id="GO:0019843">
    <property type="term" value="F:rRNA binding"/>
    <property type="evidence" value="ECO:0007669"/>
    <property type="project" value="UniProtKB-UniRule"/>
</dbReference>
<sequence length="186" mass="21215">MGDPKKLKRKYESPRKIWDKTRIEEEQKLLTEFGLKNMRELRVTQMELKRIRREARRLLSLGDVGKERGKPLLGKAVRLGIAKPETSLEDLLSLTIRDVLDRRLQTRVFKKGLARSMEQSRQLIAHGHIAVDGRRMSAPGYLVPVSEEDKVGYYKTVDFIPIVVSKAEEKMEGEKVGGEGGSGKEE</sequence>
<dbReference type="Gene3D" id="3.10.290.10">
    <property type="entry name" value="RNA-binding S4 domain"/>
    <property type="match status" value="1"/>
</dbReference>
<dbReference type="KEGG" id="flt:Sv326_0847"/>
<evidence type="ECO:0000256" key="3">
    <source>
        <dbReference type="ARBA" id="ARBA00022884"/>
    </source>
</evidence>
<evidence type="ECO:0000256" key="2">
    <source>
        <dbReference type="ARBA" id="ARBA00022730"/>
    </source>
</evidence>
<dbReference type="PROSITE" id="PS50889">
    <property type="entry name" value="S4"/>
    <property type="match status" value="1"/>
</dbReference>
<comment type="similarity">
    <text evidence="1 6">Belongs to the universal ribosomal protein uS4 family.</text>
</comment>
<dbReference type="InterPro" id="IPR022802">
    <property type="entry name" value="Ribosomal_uS4_arc"/>
</dbReference>
<keyword evidence="5 6" id="KW-0687">Ribonucleoprotein</keyword>
<dbReference type="Pfam" id="PF01479">
    <property type="entry name" value="S4"/>
    <property type="match status" value="1"/>
</dbReference>
<dbReference type="GO" id="GO:0042274">
    <property type="term" value="P:ribosomal small subunit biogenesis"/>
    <property type="evidence" value="ECO:0007669"/>
    <property type="project" value="TreeGrafter"/>
</dbReference>
<comment type="function">
    <text evidence="6">With S5 and S12 plays an important role in translational accuracy.</text>
</comment>
<dbReference type="InterPro" id="IPR018079">
    <property type="entry name" value="Ribosomal_uS4_CS"/>
</dbReference>
<dbReference type="SMART" id="SM00363">
    <property type="entry name" value="S4"/>
    <property type="match status" value="1"/>
</dbReference>
<dbReference type="EMBL" id="CP058998">
    <property type="protein sequence ID" value="QLJ53022.1"/>
    <property type="molecule type" value="Genomic_DNA"/>
</dbReference>
<name>A0A7D6BNZ2_FERL1</name>
<dbReference type="InterPro" id="IPR002942">
    <property type="entry name" value="S4_RNA-bd"/>
</dbReference>
<feature type="domain" description="RNA-binding S4" evidence="7">
    <location>
        <begin position="102"/>
        <end position="161"/>
    </location>
</feature>
<dbReference type="InterPro" id="IPR036986">
    <property type="entry name" value="S4_RNA-bd_sf"/>
</dbReference>
<evidence type="ECO:0000259" key="7">
    <source>
        <dbReference type="SMART" id="SM00363"/>
    </source>
</evidence>
<evidence type="ECO:0000256" key="1">
    <source>
        <dbReference type="ARBA" id="ARBA00007465"/>
    </source>
</evidence>
<evidence type="ECO:0000256" key="6">
    <source>
        <dbReference type="HAMAP-Rule" id="MF_01306"/>
    </source>
</evidence>
<dbReference type="NCBIfam" id="TIGR01018">
    <property type="entry name" value="uS4_arch"/>
    <property type="match status" value="1"/>
</dbReference>
<evidence type="ECO:0000256" key="5">
    <source>
        <dbReference type="ARBA" id="ARBA00023274"/>
    </source>
</evidence>
<comment type="subunit">
    <text evidence="6">Part of the 30S ribosomal subunit. Contacts protein S5. The interaction surface between S4 and S5 is involved in control of translational fidelity.</text>
</comment>
<dbReference type="AlphaFoldDB" id="A0A7D6BNZ2"/>
<dbReference type="NCBIfam" id="NF003139">
    <property type="entry name" value="PRK04051.1"/>
    <property type="match status" value="1"/>
</dbReference>